<feature type="domain" description="FAD-binding FR-type" evidence="3">
    <location>
        <begin position="1"/>
        <end position="101"/>
    </location>
</feature>
<keyword evidence="2" id="KW-0479">Metal-binding</keyword>
<gene>
    <name evidence="4" type="ORF">SAMN05216325_108111</name>
</gene>
<protein>
    <submittedName>
        <fullName evidence="4">Cytochrome-b5 reductase</fullName>
    </submittedName>
</protein>
<dbReference type="InterPro" id="IPR008333">
    <property type="entry name" value="Cbr1-like_FAD-bd_dom"/>
</dbReference>
<dbReference type="InterPro" id="IPR017927">
    <property type="entry name" value="FAD-bd_FR_type"/>
</dbReference>
<dbReference type="InterPro" id="IPR050415">
    <property type="entry name" value="MRET"/>
</dbReference>
<proteinExistence type="predicted"/>
<organism evidence="4 5">
    <name type="scientific">Nitrosomonas marina</name>
    <dbReference type="NCBI Taxonomy" id="917"/>
    <lineage>
        <taxon>Bacteria</taxon>
        <taxon>Pseudomonadati</taxon>
        <taxon>Pseudomonadota</taxon>
        <taxon>Betaproteobacteria</taxon>
        <taxon>Nitrosomonadales</taxon>
        <taxon>Nitrosomonadaceae</taxon>
        <taxon>Nitrosomonas</taxon>
    </lineage>
</organism>
<evidence type="ECO:0000256" key="2">
    <source>
        <dbReference type="ARBA" id="ARBA00022714"/>
    </source>
</evidence>
<dbReference type="SUPFAM" id="SSF63380">
    <property type="entry name" value="Riboflavin synthase domain-like"/>
    <property type="match status" value="1"/>
</dbReference>
<dbReference type="RefSeq" id="WP_090630666.1">
    <property type="nucleotide sequence ID" value="NZ_FOCP01000008.1"/>
</dbReference>
<dbReference type="InterPro" id="IPR001433">
    <property type="entry name" value="OxRdtase_FAD/NAD-bd"/>
</dbReference>
<keyword evidence="2" id="KW-0408">Iron</keyword>
<keyword evidence="2" id="KW-0001">2Fe-2S</keyword>
<sequence>MEFSARLLMTEFVTHDVKRFILDKPEGFNFTPGQAVEIAIDNDQWRDEARPFTPTSLVEDGVLEFIIKQYPDHQGVTQMLHKLKADASLKISKPFGTIQYQGPGVFIAGGAGITPFIAILRHLAQKDELSGQTLIFSNKTPADIILEKEFRFLLGNRCLLTCTEQSVPGYDNSIIDKDFLKEHISNFKQHFYLCGPGGFMESITDALKSLGAKPDALVFEE</sequence>
<evidence type="ECO:0000256" key="1">
    <source>
        <dbReference type="ARBA" id="ARBA00001974"/>
    </source>
</evidence>
<dbReference type="AlphaFoldDB" id="A0A1H8E3Q7"/>
<evidence type="ECO:0000313" key="4">
    <source>
        <dbReference type="EMBL" id="SEN14065.1"/>
    </source>
</evidence>
<dbReference type="OrthoDB" id="544091at2"/>
<accession>A0A1H8E3Q7</accession>
<dbReference type="PANTHER" id="PTHR47354">
    <property type="entry name" value="NADH OXIDOREDUCTASE HCR"/>
    <property type="match status" value="1"/>
</dbReference>
<dbReference type="Pfam" id="PF00175">
    <property type="entry name" value="NAD_binding_1"/>
    <property type="match status" value="1"/>
</dbReference>
<reference evidence="4 5" key="1">
    <citation type="submission" date="2016-10" db="EMBL/GenBank/DDBJ databases">
        <authorList>
            <person name="de Groot N.N."/>
        </authorList>
    </citation>
    <scope>NUCLEOTIDE SEQUENCE [LARGE SCALE GENOMIC DNA]</scope>
    <source>
        <strain evidence="4 5">Nm22</strain>
    </source>
</reference>
<dbReference type="PANTHER" id="PTHR47354:SF5">
    <property type="entry name" value="PROTEIN RFBI"/>
    <property type="match status" value="1"/>
</dbReference>
<dbReference type="Proteomes" id="UP000199459">
    <property type="component" value="Unassembled WGS sequence"/>
</dbReference>
<dbReference type="CDD" id="cd06196">
    <property type="entry name" value="FNR_like_1"/>
    <property type="match status" value="1"/>
</dbReference>
<dbReference type="GO" id="GO:0016491">
    <property type="term" value="F:oxidoreductase activity"/>
    <property type="evidence" value="ECO:0007669"/>
    <property type="project" value="InterPro"/>
</dbReference>
<dbReference type="SUPFAM" id="SSF52343">
    <property type="entry name" value="Ferredoxin reductase-like, C-terminal NADP-linked domain"/>
    <property type="match status" value="1"/>
</dbReference>
<dbReference type="GO" id="GO:0051537">
    <property type="term" value="F:2 iron, 2 sulfur cluster binding"/>
    <property type="evidence" value="ECO:0007669"/>
    <property type="project" value="UniProtKB-KW"/>
</dbReference>
<dbReference type="Gene3D" id="3.40.50.80">
    <property type="entry name" value="Nucleotide-binding domain of ferredoxin-NADP reductase (FNR) module"/>
    <property type="match status" value="1"/>
</dbReference>
<name>A0A1H8E3Q7_9PROT</name>
<dbReference type="InterPro" id="IPR017938">
    <property type="entry name" value="Riboflavin_synthase-like_b-brl"/>
</dbReference>
<dbReference type="EMBL" id="FOCP01000008">
    <property type="protein sequence ID" value="SEN14065.1"/>
    <property type="molecule type" value="Genomic_DNA"/>
</dbReference>
<dbReference type="PROSITE" id="PS51384">
    <property type="entry name" value="FAD_FR"/>
    <property type="match status" value="1"/>
</dbReference>
<comment type="cofactor">
    <cofactor evidence="1">
        <name>FAD</name>
        <dbReference type="ChEBI" id="CHEBI:57692"/>
    </cofactor>
</comment>
<keyword evidence="2" id="KW-0411">Iron-sulfur</keyword>
<dbReference type="InterPro" id="IPR039261">
    <property type="entry name" value="FNR_nucleotide-bd"/>
</dbReference>
<evidence type="ECO:0000313" key="5">
    <source>
        <dbReference type="Proteomes" id="UP000199459"/>
    </source>
</evidence>
<dbReference type="PRINTS" id="PR00410">
    <property type="entry name" value="PHEHYDRXLASE"/>
</dbReference>
<dbReference type="Gene3D" id="2.40.30.10">
    <property type="entry name" value="Translation factors"/>
    <property type="match status" value="1"/>
</dbReference>
<evidence type="ECO:0000259" key="3">
    <source>
        <dbReference type="PROSITE" id="PS51384"/>
    </source>
</evidence>
<dbReference type="Pfam" id="PF00970">
    <property type="entry name" value="FAD_binding_6"/>
    <property type="match status" value="1"/>
</dbReference>